<comment type="caution">
    <text evidence="5">The sequence shown here is derived from an EMBL/GenBank/DDBJ whole genome shotgun (WGS) entry which is preliminary data.</text>
</comment>
<name>A0AAN8XDB6_HALRR</name>
<dbReference type="GO" id="GO:0062129">
    <property type="term" value="C:chitin-based extracellular matrix"/>
    <property type="evidence" value="ECO:0007669"/>
    <property type="project" value="TreeGrafter"/>
</dbReference>
<dbReference type="Proteomes" id="UP001381693">
    <property type="component" value="Unassembled WGS sequence"/>
</dbReference>
<feature type="compositionally biased region" description="Polar residues" evidence="3">
    <location>
        <begin position="147"/>
        <end position="157"/>
    </location>
</feature>
<dbReference type="PROSITE" id="PS00233">
    <property type="entry name" value="CHIT_BIND_RR_1"/>
    <property type="match status" value="1"/>
</dbReference>
<keyword evidence="4" id="KW-0732">Signal</keyword>
<dbReference type="PRINTS" id="PR00947">
    <property type="entry name" value="CUTICLE"/>
</dbReference>
<keyword evidence="6" id="KW-1185">Reference proteome</keyword>
<evidence type="ECO:0000256" key="2">
    <source>
        <dbReference type="PROSITE-ProRule" id="PRU00497"/>
    </source>
</evidence>
<evidence type="ECO:0000313" key="6">
    <source>
        <dbReference type="Proteomes" id="UP001381693"/>
    </source>
</evidence>
<evidence type="ECO:0000256" key="3">
    <source>
        <dbReference type="SAM" id="MobiDB-lite"/>
    </source>
</evidence>
<dbReference type="InterPro" id="IPR050468">
    <property type="entry name" value="Cuticle_Struct_Prot"/>
</dbReference>
<dbReference type="Pfam" id="PF00379">
    <property type="entry name" value="Chitin_bind_4"/>
    <property type="match status" value="1"/>
</dbReference>
<gene>
    <name evidence="5" type="ORF">SK128_001383</name>
</gene>
<feature type="chain" id="PRO_5042974420" evidence="4">
    <location>
        <begin position="16"/>
        <end position="157"/>
    </location>
</feature>
<evidence type="ECO:0000313" key="5">
    <source>
        <dbReference type="EMBL" id="KAK7078328.1"/>
    </source>
</evidence>
<dbReference type="InterPro" id="IPR031311">
    <property type="entry name" value="CHIT_BIND_RR_consensus"/>
</dbReference>
<dbReference type="EMBL" id="JAXCGZ010007889">
    <property type="protein sequence ID" value="KAK7078328.1"/>
    <property type="molecule type" value="Genomic_DNA"/>
</dbReference>
<sequence>MKFVILAALAAVALATPVYDAPSPSRAASHEHIGVLRDDRHHDENGHYNFEFESENGITWAEGGSPDGEEGAIVAAGQYSYTAPDGTEVLVTYVADENGFQPQSDLLPVAPLFPHPIPEFVLEQIAFAAEQDRLRALEESHERPSVRNPSGTYSAPQ</sequence>
<evidence type="ECO:0000256" key="1">
    <source>
        <dbReference type="ARBA" id="ARBA00022460"/>
    </source>
</evidence>
<feature type="region of interest" description="Disordered" evidence="3">
    <location>
        <begin position="136"/>
        <end position="157"/>
    </location>
</feature>
<accession>A0AAN8XDB6</accession>
<dbReference type="PANTHER" id="PTHR10380">
    <property type="entry name" value="CUTICLE PROTEIN"/>
    <property type="match status" value="1"/>
</dbReference>
<dbReference type="InterPro" id="IPR000618">
    <property type="entry name" value="Insect_cuticle"/>
</dbReference>
<dbReference type="PROSITE" id="PS51155">
    <property type="entry name" value="CHIT_BIND_RR_2"/>
    <property type="match status" value="1"/>
</dbReference>
<dbReference type="AlphaFoldDB" id="A0AAN8XDB6"/>
<reference evidence="5 6" key="1">
    <citation type="submission" date="2023-11" db="EMBL/GenBank/DDBJ databases">
        <title>Halocaridina rubra genome assembly.</title>
        <authorList>
            <person name="Smith C."/>
        </authorList>
    </citation>
    <scope>NUCLEOTIDE SEQUENCE [LARGE SCALE GENOMIC DNA]</scope>
    <source>
        <strain evidence="5">EP-1</strain>
        <tissue evidence="5">Whole</tissue>
    </source>
</reference>
<evidence type="ECO:0000256" key="4">
    <source>
        <dbReference type="SAM" id="SignalP"/>
    </source>
</evidence>
<feature type="compositionally biased region" description="Basic and acidic residues" evidence="3">
    <location>
        <begin position="136"/>
        <end position="145"/>
    </location>
</feature>
<dbReference type="PANTHER" id="PTHR10380:SF173">
    <property type="entry name" value="CUTICULAR PROTEIN 47EF, ISOFORM C-RELATED"/>
    <property type="match status" value="1"/>
</dbReference>
<feature type="signal peptide" evidence="4">
    <location>
        <begin position="1"/>
        <end position="15"/>
    </location>
</feature>
<keyword evidence="1 2" id="KW-0193">Cuticle</keyword>
<protein>
    <submittedName>
        <fullName evidence="5">Uncharacterized protein</fullName>
    </submittedName>
</protein>
<proteinExistence type="predicted"/>
<dbReference type="GO" id="GO:0008010">
    <property type="term" value="F:structural constituent of chitin-based larval cuticle"/>
    <property type="evidence" value="ECO:0007669"/>
    <property type="project" value="TreeGrafter"/>
</dbReference>
<organism evidence="5 6">
    <name type="scientific">Halocaridina rubra</name>
    <name type="common">Hawaiian red shrimp</name>
    <dbReference type="NCBI Taxonomy" id="373956"/>
    <lineage>
        <taxon>Eukaryota</taxon>
        <taxon>Metazoa</taxon>
        <taxon>Ecdysozoa</taxon>
        <taxon>Arthropoda</taxon>
        <taxon>Crustacea</taxon>
        <taxon>Multicrustacea</taxon>
        <taxon>Malacostraca</taxon>
        <taxon>Eumalacostraca</taxon>
        <taxon>Eucarida</taxon>
        <taxon>Decapoda</taxon>
        <taxon>Pleocyemata</taxon>
        <taxon>Caridea</taxon>
        <taxon>Atyoidea</taxon>
        <taxon>Atyidae</taxon>
        <taxon>Halocaridina</taxon>
    </lineage>
</organism>